<proteinExistence type="predicted"/>
<accession>A0ABN2JF02</accession>
<dbReference type="EMBL" id="BAAAPM010000003">
    <property type="protein sequence ID" value="GAA1724744.1"/>
    <property type="molecule type" value="Genomic_DNA"/>
</dbReference>
<evidence type="ECO:0000313" key="2">
    <source>
        <dbReference type="Proteomes" id="UP001501138"/>
    </source>
</evidence>
<sequence length="51" mass="5005">MDAVGAATAVGAVTPSAATTAAAARRREIGDLVRTADDIVVSSFRGARCGA</sequence>
<keyword evidence="2" id="KW-1185">Reference proteome</keyword>
<evidence type="ECO:0000313" key="1">
    <source>
        <dbReference type="EMBL" id="GAA1724744.1"/>
    </source>
</evidence>
<protein>
    <submittedName>
        <fullName evidence="1">Uncharacterized protein</fullName>
    </submittedName>
</protein>
<gene>
    <name evidence="1" type="ORF">GCM10009809_20690</name>
</gene>
<name>A0ABN2JF02_9MICO</name>
<organism evidence="1 2">
    <name type="scientific">Isoptericola hypogeus</name>
    <dbReference type="NCBI Taxonomy" id="300179"/>
    <lineage>
        <taxon>Bacteria</taxon>
        <taxon>Bacillati</taxon>
        <taxon>Actinomycetota</taxon>
        <taxon>Actinomycetes</taxon>
        <taxon>Micrococcales</taxon>
        <taxon>Promicromonosporaceae</taxon>
        <taxon>Isoptericola</taxon>
    </lineage>
</organism>
<dbReference type="Proteomes" id="UP001501138">
    <property type="component" value="Unassembled WGS sequence"/>
</dbReference>
<reference evidence="1 2" key="1">
    <citation type="journal article" date="2019" name="Int. J. Syst. Evol. Microbiol.">
        <title>The Global Catalogue of Microorganisms (GCM) 10K type strain sequencing project: providing services to taxonomists for standard genome sequencing and annotation.</title>
        <authorList>
            <consortium name="The Broad Institute Genomics Platform"/>
            <consortium name="The Broad Institute Genome Sequencing Center for Infectious Disease"/>
            <person name="Wu L."/>
            <person name="Ma J."/>
        </authorList>
    </citation>
    <scope>NUCLEOTIDE SEQUENCE [LARGE SCALE GENOMIC DNA]</scope>
    <source>
        <strain evidence="1 2">JCM 15589</strain>
    </source>
</reference>
<comment type="caution">
    <text evidence="1">The sequence shown here is derived from an EMBL/GenBank/DDBJ whole genome shotgun (WGS) entry which is preliminary data.</text>
</comment>